<dbReference type="RefSeq" id="WP_093269167.1">
    <property type="nucleotide sequence ID" value="NZ_FNOK01000024.1"/>
</dbReference>
<dbReference type="AlphaFoldDB" id="A0A1H3IXC1"/>
<protein>
    <submittedName>
        <fullName evidence="1">Uncharacterized protein</fullName>
    </submittedName>
</protein>
<name>A0A1H3IXC1_9PSEU</name>
<dbReference type="STRING" id="418495.SAMN05216215_102456"/>
<dbReference type="EMBL" id="FNOK01000024">
    <property type="protein sequence ID" value="SDY32403.1"/>
    <property type="molecule type" value="Genomic_DNA"/>
</dbReference>
<organism evidence="1 2">
    <name type="scientific">Saccharopolyspora shandongensis</name>
    <dbReference type="NCBI Taxonomy" id="418495"/>
    <lineage>
        <taxon>Bacteria</taxon>
        <taxon>Bacillati</taxon>
        <taxon>Actinomycetota</taxon>
        <taxon>Actinomycetes</taxon>
        <taxon>Pseudonocardiales</taxon>
        <taxon>Pseudonocardiaceae</taxon>
        <taxon>Saccharopolyspora</taxon>
    </lineage>
</organism>
<evidence type="ECO:0000313" key="2">
    <source>
        <dbReference type="Proteomes" id="UP000199529"/>
    </source>
</evidence>
<reference evidence="2" key="1">
    <citation type="submission" date="2016-10" db="EMBL/GenBank/DDBJ databases">
        <authorList>
            <person name="Varghese N."/>
            <person name="Submissions S."/>
        </authorList>
    </citation>
    <scope>NUCLEOTIDE SEQUENCE [LARGE SCALE GENOMIC DNA]</scope>
    <source>
        <strain evidence="2">CGMCC 4.3530</strain>
    </source>
</reference>
<evidence type="ECO:0000313" key="1">
    <source>
        <dbReference type="EMBL" id="SDY32403.1"/>
    </source>
</evidence>
<gene>
    <name evidence="1" type="ORF">SAMN05216215_102456</name>
</gene>
<proteinExistence type="predicted"/>
<dbReference type="Proteomes" id="UP000199529">
    <property type="component" value="Unassembled WGS sequence"/>
</dbReference>
<sequence length="71" mass="7979">MTDLDAPVRQVFGLADDTDVHPWERRQLTDLVPHGKRSGHSVTLSDLIKAREAQQWPTPAPPRPVPNEIAF</sequence>
<accession>A0A1H3IXC1</accession>
<keyword evidence="2" id="KW-1185">Reference proteome</keyword>